<dbReference type="EMBL" id="SRLO01001485">
    <property type="protein sequence ID" value="TNN37460.1"/>
    <property type="molecule type" value="Genomic_DNA"/>
</dbReference>
<name>A0A4Z2F982_9TELE</name>
<keyword evidence="2" id="KW-1185">Reference proteome</keyword>
<dbReference type="AlphaFoldDB" id="A0A4Z2F982"/>
<protein>
    <submittedName>
        <fullName evidence="1">Uncharacterized protein</fullName>
    </submittedName>
</protein>
<reference evidence="1 2" key="1">
    <citation type="submission" date="2019-03" db="EMBL/GenBank/DDBJ databases">
        <title>First draft genome of Liparis tanakae, snailfish: a comprehensive survey of snailfish specific genes.</title>
        <authorList>
            <person name="Kim W."/>
            <person name="Song I."/>
            <person name="Jeong J.-H."/>
            <person name="Kim D."/>
            <person name="Kim S."/>
            <person name="Ryu S."/>
            <person name="Song J.Y."/>
            <person name="Lee S.K."/>
        </authorList>
    </citation>
    <scope>NUCLEOTIDE SEQUENCE [LARGE SCALE GENOMIC DNA]</scope>
    <source>
        <tissue evidence="1">Muscle</tissue>
    </source>
</reference>
<evidence type="ECO:0000313" key="1">
    <source>
        <dbReference type="EMBL" id="TNN37460.1"/>
    </source>
</evidence>
<evidence type="ECO:0000313" key="2">
    <source>
        <dbReference type="Proteomes" id="UP000314294"/>
    </source>
</evidence>
<comment type="caution">
    <text evidence="1">The sequence shown here is derived from an EMBL/GenBank/DDBJ whole genome shotgun (WGS) entry which is preliminary data.</text>
</comment>
<dbReference type="Proteomes" id="UP000314294">
    <property type="component" value="Unassembled WGS sequence"/>
</dbReference>
<organism evidence="1 2">
    <name type="scientific">Liparis tanakae</name>
    <name type="common">Tanaka's snailfish</name>
    <dbReference type="NCBI Taxonomy" id="230148"/>
    <lineage>
        <taxon>Eukaryota</taxon>
        <taxon>Metazoa</taxon>
        <taxon>Chordata</taxon>
        <taxon>Craniata</taxon>
        <taxon>Vertebrata</taxon>
        <taxon>Euteleostomi</taxon>
        <taxon>Actinopterygii</taxon>
        <taxon>Neopterygii</taxon>
        <taxon>Teleostei</taxon>
        <taxon>Neoteleostei</taxon>
        <taxon>Acanthomorphata</taxon>
        <taxon>Eupercaria</taxon>
        <taxon>Perciformes</taxon>
        <taxon>Cottioidei</taxon>
        <taxon>Cottales</taxon>
        <taxon>Liparidae</taxon>
        <taxon>Liparis</taxon>
    </lineage>
</organism>
<sequence length="100" mass="11163">MVWYSVAWHSSRKPRLIHMANNQDMVLPSLSSSFGTTRREFSSQPKCVLSNLLGDGETDVFHQSRRDISGCCIGHVPPSRRLPERGGRSNVALGIVRTIL</sequence>
<proteinExistence type="predicted"/>
<accession>A0A4Z2F982</accession>
<gene>
    <name evidence="1" type="ORF">EYF80_052376</name>
</gene>